<evidence type="ECO:0000313" key="3">
    <source>
        <dbReference type="Proteomes" id="UP000001396"/>
    </source>
</evidence>
<protein>
    <submittedName>
        <fullName evidence="2">Uncharacterized protein</fullName>
    </submittedName>
</protein>
<dbReference type="InParanoid" id="D3BTY1"/>
<reference evidence="2 3" key="1">
    <citation type="journal article" date="2011" name="Genome Res.">
        <title>Phylogeny-wide analysis of social amoeba genomes highlights ancient origins for complex intercellular communication.</title>
        <authorList>
            <person name="Heidel A.J."/>
            <person name="Lawal H.M."/>
            <person name="Felder M."/>
            <person name="Schilde C."/>
            <person name="Helps N.R."/>
            <person name="Tunggal B."/>
            <person name="Rivero F."/>
            <person name="John U."/>
            <person name="Schleicher M."/>
            <person name="Eichinger L."/>
            <person name="Platzer M."/>
            <person name="Noegel A.A."/>
            <person name="Schaap P."/>
            <person name="Gloeckner G."/>
        </authorList>
    </citation>
    <scope>NUCLEOTIDE SEQUENCE [LARGE SCALE GENOMIC DNA]</scope>
    <source>
        <strain evidence="3">ATCC 26659 / Pp 5 / PN500</strain>
    </source>
</reference>
<dbReference type="EMBL" id="ADBJ01000056">
    <property type="protein sequence ID" value="EFA75167.1"/>
    <property type="molecule type" value="Genomic_DNA"/>
</dbReference>
<proteinExistence type="predicted"/>
<evidence type="ECO:0000256" key="1">
    <source>
        <dbReference type="SAM" id="Phobius"/>
    </source>
</evidence>
<name>D3BTY1_HETP5</name>
<dbReference type="GeneID" id="31366709"/>
<gene>
    <name evidence="2" type="ORF">PPL_11241</name>
</gene>
<keyword evidence="3" id="KW-1185">Reference proteome</keyword>
<keyword evidence="1" id="KW-0472">Membrane</keyword>
<dbReference type="RefSeq" id="XP_020427301.1">
    <property type="nucleotide sequence ID" value="XM_020581998.1"/>
</dbReference>
<dbReference type="AlphaFoldDB" id="D3BTY1"/>
<feature type="transmembrane region" description="Helical" evidence="1">
    <location>
        <begin position="33"/>
        <end position="54"/>
    </location>
</feature>
<sequence>MIERNTISCKIRPEIRGTSKNQIFIRKKYPKKLYQSILTGIPFIAMALVGAISIRLHYKHKARIDKTIGDANAKYSYRGISFEYLINPVKGSGGFYESIQQHQQQQNQQQQQQHVIEMEQQDYYPQNDGILLSNIKPSGYQPLV</sequence>
<dbReference type="Proteomes" id="UP000001396">
    <property type="component" value="Unassembled WGS sequence"/>
</dbReference>
<accession>D3BTY1</accession>
<keyword evidence="1" id="KW-1133">Transmembrane helix</keyword>
<organism evidence="2 3">
    <name type="scientific">Heterostelium pallidum (strain ATCC 26659 / Pp 5 / PN500)</name>
    <name type="common">Cellular slime mold</name>
    <name type="synonym">Polysphondylium pallidum</name>
    <dbReference type="NCBI Taxonomy" id="670386"/>
    <lineage>
        <taxon>Eukaryota</taxon>
        <taxon>Amoebozoa</taxon>
        <taxon>Evosea</taxon>
        <taxon>Eumycetozoa</taxon>
        <taxon>Dictyostelia</taxon>
        <taxon>Acytosteliales</taxon>
        <taxon>Acytosteliaceae</taxon>
        <taxon>Heterostelium</taxon>
    </lineage>
</organism>
<keyword evidence="1" id="KW-0812">Transmembrane</keyword>
<evidence type="ECO:0000313" key="2">
    <source>
        <dbReference type="EMBL" id="EFA75167.1"/>
    </source>
</evidence>
<comment type="caution">
    <text evidence="2">The sequence shown here is derived from an EMBL/GenBank/DDBJ whole genome shotgun (WGS) entry which is preliminary data.</text>
</comment>